<evidence type="ECO:0000313" key="6">
    <source>
        <dbReference type="EMBL" id="MDV2620909.1"/>
    </source>
</evidence>
<sequence length="338" mass="37815">MTNNSSKRTTIIDIASHLGISHTTVSRALNGSPKVKETTRRKIVEAAHQLGYVPNQNARGLNQGRTYTIGLFFTDLQNGTSGLFLTSIILNIREQLPENYVLSINSINDHDRLSFFDGVVVVSQSVKDEEFINNLVQMKIPVVVLNRKTQIQPVYNYWLDNYSAAREMTTHALQAGHRNVALIRGSLDYASTQERSQGYFAAIQEWDAAHPTKLFAHPPIEGEYTAKGGCRAMEELLARPNFPDYVFIENDDMAIGALHAINAHPNLKHPVSVSGFDDMDIATYTSPSLTTVHSPITEMTALGIATLKHLLTNDELDDNIPFKKCFKMPIIYRESLRK</sequence>
<dbReference type="EMBL" id="JAWJAV010000002">
    <property type="protein sequence ID" value="MDV2620909.1"/>
    <property type="molecule type" value="Genomic_DNA"/>
</dbReference>
<evidence type="ECO:0000313" key="7">
    <source>
        <dbReference type="Proteomes" id="UP001280897"/>
    </source>
</evidence>
<dbReference type="SMART" id="SM00354">
    <property type="entry name" value="HTH_LACI"/>
    <property type="match status" value="1"/>
</dbReference>
<dbReference type="InterPro" id="IPR028082">
    <property type="entry name" value="Peripla_BP_I"/>
</dbReference>
<evidence type="ECO:0000256" key="3">
    <source>
        <dbReference type="ARBA" id="ARBA00023125"/>
    </source>
</evidence>
<evidence type="ECO:0000259" key="5">
    <source>
        <dbReference type="PROSITE" id="PS50932"/>
    </source>
</evidence>
<dbReference type="InterPro" id="IPR000843">
    <property type="entry name" value="HTH_LacI"/>
</dbReference>
<dbReference type="Pfam" id="PF13377">
    <property type="entry name" value="Peripla_BP_3"/>
    <property type="match status" value="1"/>
</dbReference>
<evidence type="ECO:0000256" key="1">
    <source>
        <dbReference type="ARBA" id="ARBA00022491"/>
    </source>
</evidence>
<keyword evidence="4" id="KW-0804">Transcription</keyword>
<keyword evidence="3 6" id="KW-0238">DNA-binding</keyword>
<accession>A0AAW8YHA2</accession>
<dbReference type="Gene3D" id="3.40.50.2300">
    <property type="match status" value="2"/>
</dbReference>
<dbReference type="SUPFAM" id="SSF53822">
    <property type="entry name" value="Periplasmic binding protein-like I"/>
    <property type="match status" value="1"/>
</dbReference>
<comment type="caution">
    <text evidence="6">The sequence shown here is derived from an EMBL/GenBank/DDBJ whole genome shotgun (WGS) entry which is preliminary data.</text>
</comment>
<feature type="domain" description="HTH lacI-type" evidence="5">
    <location>
        <begin position="9"/>
        <end position="63"/>
    </location>
</feature>
<reference evidence="6" key="2">
    <citation type="submission" date="2023-10" db="EMBL/GenBank/DDBJ databases">
        <authorList>
            <person name="Khurajog B."/>
        </authorList>
    </citation>
    <scope>NUCLEOTIDE SEQUENCE</scope>
    <source>
        <strain evidence="6">BF9</strain>
    </source>
</reference>
<reference evidence="6" key="1">
    <citation type="journal article" date="2023" name="PeerJ">
        <title>Selection and evaluation of lactic acid bacteria from chicken feces in Thailand as potential probiotics.</title>
        <authorList>
            <person name="Khurajog B."/>
            <person name="Disastra Y."/>
            <person name="Lawwyne L.D."/>
            <person name="Sirichokchatchawan W."/>
            <person name="Niyomtham W."/>
            <person name="Yindee J."/>
            <person name="Hampson D.J."/>
            <person name="Prapasarakul N."/>
        </authorList>
    </citation>
    <scope>NUCLEOTIDE SEQUENCE</scope>
    <source>
        <strain evidence="6">BF9</strain>
    </source>
</reference>
<evidence type="ECO:0000256" key="2">
    <source>
        <dbReference type="ARBA" id="ARBA00023015"/>
    </source>
</evidence>
<dbReference type="SUPFAM" id="SSF47413">
    <property type="entry name" value="lambda repressor-like DNA-binding domains"/>
    <property type="match status" value="1"/>
</dbReference>
<keyword evidence="1" id="KW-0678">Repressor</keyword>
<dbReference type="InterPro" id="IPR046335">
    <property type="entry name" value="LacI/GalR-like_sensor"/>
</dbReference>
<evidence type="ECO:0000256" key="4">
    <source>
        <dbReference type="ARBA" id="ARBA00023163"/>
    </source>
</evidence>
<dbReference type="Proteomes" id="UP001280897">
    <property type="component" value="Unassembled WGS sequence"/>
</dbReference>
<keyword evidence="2" id="KW-0805">Transcription regulation</keyword>
<dbReference type="RefSeq" id="WP_008841534.1">
    <property type="nucleotide sequence ID" value="NZ_CP050079.1"/>
</dbReference>
<organism evidence="6 7">
    <name type="scientific">Pediococcus acidilactici</name>
    <dbReference type="NCBI Taxonomy" id="1254"/>
    <lineage>
        <taxon>Bacteria</taxon>
        <taxon>Bacillati</taxon>
        <taxon>Bacillota</taxon>
        <taxon>Bacilli</taxon>
        <taxon>Lactobacillales</taxon>
        <taxon>Lactobacillaceae</taxon>
        <taxon>Pediococcus</taxon>
        <taxon>Pediococcus acidilactici group</taxon>
    </lineage>
</organism>
<dbReference type="Pfam" id="PF00356">
    <property type="entry name" value="LacI"/>
    <property type="match status" value="1"/>
</dbReference>
<dbReference type="PANTHER" id="PTHR30146:SF148">
    <property type="entry name" value="HTH-TYPE TRANSCRIPTIONAL REPRESSOR PURR-RELATED"/>
    <property type="match status" value="1"/>
</dbReference>
<dbReference type="CDD" id="cd01392">
    <property type="entry name" value="HTH_LacI"/>
    <property type="match status" value="1"/>
</dbReference>
<dbReference type="GO" id="GO:0000976">
    <property type="term" value="F:transcription cis-regulatory region binding"/>
    <property type="evidence" value="ECO:0007669"/>
    <property type="project" value="TreeGrafter"/>
</dbReference>
<dbReference type="PANTHER" id="PTHR30146">
    <property type="entry name" value="LACI-RELATED TRANSCRIPTIONAL REPRESSOR"/>
    <property type="match status" value="1"/>
</dbReference>
<dbReference type="GO" id="GO:0003700">
    <property type="term" value="F:DNA-binding transcription factor activity"/>
    <property type="evidence" value="ECO:0007669"/>
    <property type="project" value="TreeGrafter"/>
</dbReference>
<proteinExistence type="predicted"/>
<dbReference type="Gene3D" id="1.10.260.40">
    <property type="entry name" value="lambda repressor-like DNA-binding domains"/>
    <property type="match status" value="1"/>
</dbReference>
<protein>
    <submittedName>
        <fullName evidence="6">LacI family DNA-binding transcriptional regulator</fullName>
    </submittedName>
</protein>
<dbReference type="GeneID" id="57366792"/>
<dbReference type="AlphaFoldDB" id="A0AAW8YHA2"/>
<gene>
    <name evidence="6" type="ORF">R0G89_04080</name>
</gene>
<name>A0AAW8YHA2_PEDAC</name>
<dbReference type="PROSITE" id="PS50932">
    <property type="entry name" value="HTH_LACI_2"/>
    <property type="match status" value="1"/>
</dbReference>
<dbReference type="InterPro" id="IPR010982">
    <property type="entry name" value="Lambda_DNA-bd_dom_sf"/>
</dbReference>
<dbReference type="CDD" id="cd06267">
    <property type="entry name" value="PBP1_LacI_sugar_binding-like"/>
    <property type="match status" value="1"/>
</dbReference>